<feature type="domain" description="Reverse transcriptase" evidence="8">
    <location>
        <begin position="76"/>
        <end position="242"/>
    </location>
</feature>
<evidence type="ECO:0000256" key="1">
    <source>
        <dbReference type="ARBA" id="ARBA00022679"/>
    </source>
</evidence>
<dbReference type="InterPro" id="IPR043502">
    <property type="entry name" value="DNA/RNA_pol_sf"/>
</dbReference>
<keyword evidence="3" id="KW-0479">Metal-binding</keyword>
<dbReference type="SUPFAM" id="SSF56672">
    <property type="entry name" value="DNA/RNA polymerases"/>
    <property type="match status" value="1"/>
</dbReference>
<protein>
    <recommendedName>
        <fullName evidence="8">Reverse transcriptase domain-containing protein</fullName>
    </recommendedName>
</protein>
<evidence type="ECO:0000256" key="4">
    <source>
        <dbReference type="ARBA" id="ARBA00022842"/>
    </source>
</evidence>
<evidence type="ECO:0000256" key="7">
    <source>
        <dbReference type="ARBA" id="ARBA00034120"/>
    </source>
</evidence>
<dbReference type="GO" id="GO:0003723">
    <property type="term" value="F:RNA binding"/>
    <property type="evidence" value="ECO:0007669"/>
    <property type="project" value="InterPro"/>
</dbReference>
<keyword evidence="4" id="KW-0460">Magnesium</keyword>
<dbReference type="Proteomes" id="UP000501366">
    <property type="component" value="Chromosome"/>
</dbReference>
<organism evidence="9 10">
    <name type="scientific">Mannheimia granulomatis</name>
    <dbReference type="NCBI Taxonomy" id="85402"/>
    <lineage>
        <taxon>Bacteria</taxon>
        <taxon>Pseudomonadati</taxon>
        <taxon>Pseudomonadota</taxon>
        <taxon>Gammaproteobacteria</taxon>
        <taxon>Pasteurellales</taxon>
        <taxon>Pasteurellaceae</taxon>
        <taxon>Mannheimia</taxon>
    </lineage>
</organism>
<dbReference type="KEGG" id="mgra:A4G16_04760"/>
<gene>
    <name evidence="9" type="ORF">A4G16_04760</name>
</gene>
<keyword evidence="5" id="KW-0695">RNA-directed DNA polymerase</keyword>
<keyword evidence="1" id="KW-0808">Transferase</keyword>
<reference evidence="9 10" key="1">
    <citation type="submission" date="2016-03" db="EMBL/GenBank/DDBJ databases">
        <authorList>
            <person name="Bojesen A.M."/>
            <person name="Planet P."/>
            <person name="Hansen M.J."/>
        </authorList>
    </citation>
    <scope>NUCLEOTIDE SEQUENCE [LARGE SCALE GENOMIC DNA]</scope>
    <source>
        <strain evidence="9 10">B 234/94</strain>
    </source>
</reference>
<dbReference type="InterPro" id="IPR000123">
    <property type="entry name" value="Reverse_transcriptase_msDNA"/>
</dbReference>
<evidence type="ECO:0000256" key="5">
    <source>
        <dbReference type="ARBA" id="ARBA00022918"/>
    </source>
</evidence>
<dbReference type="AlphaFoldDB" id="A0A6G8JHZ3"/>
<dbReference type="Pfam" id="PF00078">
    <property type="entry name" value="RVT_1"/>
    <property type="match status" value="1"/>
</dbReference>
<dbReference type="GO" id="GO:0051607">
    <property type="term" value="P:defense response to virus"/>
    <property type="evidence" value="ECO:0007669"/>
    <property type="project" value="UniProtKB-KW"/>
</dbReference>
<proteinExistence type="inferred from homology"/>
<dbReference type="GO" id="GO:0046872">
    <property type="term" value="F:metal ion binding"/>
    <property type="evidence" value="ECO:0007669"/>
    <property type="project" value="UniProtKB-KW"/>
</dbReference>
<name>A0A6G8JHZ3_9PAST</name>
<evidence type="ECO:0000313" key="9">
    <source>
        <dbReference type="EMBL" id="QIM66731.1"/>
    </source>
</evidence>
<evidence type="ECO:0000259" key="8">
    <source>
        <dbReference type="Pfam" id="PF00078"/>
    </source>
</evidence>
<dbReference type="RefSeq" id="WP_165888934.1">
    <property type="nucleotide sequence ID" value="NZ_CP015030.1"/>
</dbReference>
<dbReference type="CDD" id="cd03487">
    <property type="entry name" value="RT_Bac_retron_II"/>
    <property type="match status" value="1"/>
</dbReference>
<dbReference type="GO" id="GO:0003964">
    <property type="term" value="F:RNA-directed DNA polymerase activity"/>
    <property type="evidence" value="ECO:0007669"/>
    <property type="project" value="UniProtKB-KW"/>
</dbReference>
<dbReference type="PRINTS" id="PR00866">
    <property type="entry name" value="RNADNAPOLMS"/>
</dbReference>
<dbReference type="EMBL" id="CP015030">
    <property type="protein sequence ID" value="QIM66731.1"/>
    <property type="molecule type" value="Genomic_DNA"/>
</dbReference>
<accession>A0A6G8JHZ3</accession>
<dbReference type="InterPro" id="IPR000477">
    <property type="entry name" value="RT_dom"/>
</dbReference>
<keyword evidence="6" id="KW-0051">Antiviral defense</keyword>
<evidence type="ECO:0000313" key="10">
    <source>
        <dbReference type="Proteomes" id="UP000501366"/>
    </source>
</evidence>
<evidence type="ECO:0000256" key="2">
    <source>
        <dbReference type="ARBA" id="ARBA00022695"/>
    </source>
</evidence>
<evidence type="ECO:0000256" key="6">
    <source>
        <dbReference type="ARBA" id="ARBA00023118"/>
    </source>
</evidence>
<keyword evidence="2" id="KW-0548">Nucleotidyltransferase</keyword>
<sequence length="326" mass="38115">MNKIRKKSLKIPIKQNKEYELNQSPFFKLVSLKRLLSILRVSEDELKDILDNPASYYSIRVENNREIQSPKKTKSLYRIHNRIAHHLRAIITPCYLFSDKVGCSIYDNASVHIGCKMLLNVDISKFFPSTNRNKIYSFFKKDMECSPQISEILSYVCSINGHIPTGSQLSMRLAYLVNKKLFDHLFHFAESKSLKMSVWVDDISFSGEKINSNFLNSVEKIIERHGFNISKHKTKLKHSTESKSITGIFISGEKMEASNESYQKRRVLLEKWKESIKNKEIPIKELEKLKDSLLGLLNYLNHFENSSKKYIFQIEKDFIEYLKRVS</sequence>
<evidence type="ECO:0000256" key="3">
    <source>
        <dbReference type="ARBA" id="ARBA00022723"/>
    </source>
</evidence>
<comment type="similarity">
    <text evidence="7">Belongs to the bacterial reverse transcriptase family.</text>
</comment>